<feature type="compositionally biased region" description="Gly residues" evidence="1">
    <location>
        <begin position="219"/>
        <end position="230"/>
    </location>
</feature>
<keyword evidence="2" id="KW-0812">Transmembrane</keyword>
<feature type="region of interest" description="Disordered" evidence="1">
    <location>
        <begin position="185"/>
        <end position="243"/>
    </location>
</feature>
<evidence type="ECO:0000313" key="3">
    <source>
        <dbReference type="EMBL" id="GFR39672.1"/>
    </source>
</evidence>
<feature type="compositionally biased region" description="Low complexity" evidence="1">
    <location>
        <begin position="140"/>
        <end position="167"/>
    </location>
</feature>
<feature type="region of interest" description="Disordered" evidence="1">
    <location>
        <begin position="140"/>
        <end position="173"/>
    </location>
</feature>
<dbReference type="PANTHER" id="PTHR33690:SF3">
    <property type="entry name" value="UBIQUITIN-LIKE DOMAIN-CONTAINING PROTEIN"/>
    <property type="match status" value="1"/>
</dbReference>
<gene>
    <name evidence="3" type="ORF">Agub_g143</name>
</gene>
<dbReference type="PANTHER" id="PTHR33690">
    <property type="entry name" value="DUF4605 DOMAIN-CONTAINING PROTEIN"/>
    <property type="match status" value="1"/>
</dbReference>
<evidence type="ECO:0000313" key="4">
    <source>
        <dbReference type="Proteomes" id="UP001054857"/>
    </source>
</evidence>
<feature type="transmembrane region" description="Helical" evidence="2">
    <location>
        <begin position="112"/>
        <end position="135"/>
    </location>
</feature>
<feature type="region of interest" description="Disordered" evidence="1">
    <location>
        <begin position="49"/>
        <end position="71"/>
    </location>
</feature>
<dbReference type="AlphaFoldDB" id="A0AAD3DFZ9"/>
<dbReference type="InterPro" id="IPR052502">
    <property type="entry name" value="FAM241_domain"/>
</dbReference>
<evidence type="ECO:0000256" key="1">
    <source>
        <dbReference type="SAM" id="MobiDB-lite"/>
    </source>
</evidence>
<comment type="caution">
    <text evidence="3">The sequence shown here is derived from an EMBL/GenBank/DDBJ whole genome shotgun (WGS) entry which is preliminary data.</text>
</comment>
<feature type="compositionally biased region" description="Low complexity" evidence="1">
    <location>
        <begin position="208"/>
        <end position="218"/>
    </location>
</feature>
<dbReference type="EMBL" id="BMAR01000001">
    <property type="protein sequence ID" value="GFR39672.1"/>
    <property type="molecule type" value="Genomic_DNA"/>
</dbReference>
<keyword evidence="2" id="KW-1133">Transmembrane helix</keyword>
<evidence type="ECO:0000256" key="2">
    <source>
        <dbReference type="SAM" id="Phobius"/>
    </source>
</evidence>
<reference evidence="3 4" key="1">
    <citation type="journal article" date="2021" name="Sci. Rep.">
        <title>Genome sequencing of the multicellular alga Astrephomene provides insights into convergent evolution of germ-soma differentiation.</title>
        <authorList>
            <person name="Yamashita S."/>
            <person name="Yamamoto K."/>
            <person name="Matsuzaki R."/>
            <person name="Suzuki S."/>
            <person name="Yamaguchi H."/>
            <person name="Hirooka S."/>
            <person name="Minakuchi Y."/>
            <person name="Miyagishima S."/>
            <person name="Kawachi M."/>
            <person name="Toyoda A."/>
            <person name="Nozaki H."/>
        </authorList>
    </citation>
    <scope>NUCLEOTIDE SEQUENCE [LARGE SCALE GENOMIC DNA]</scope>
    <source>
        <strain evidence="3 4">NIES-4017</strain>
    </source>
</reference>
<dbReference type="Proteomes" id="UP001054857">
    <property type="component" value="Unassembled WGS sequence"/>
</dbReference>
<proteinExistence type="predicted"/>
<keyword evidence="2" id="KW-0472">Membrane</keyword>
<protein>
    <submittedName>
        <fullName evidence="3">Uncharacterized protein</fullName>
    </submittedName>
</protein>
<sequence length="243" mass="23870">MVKIINGEIVADDDPRLKQQHQSASGPAAAGAYSSTGYGFNAPGASGGRMGGGPPAAAAGPGRGGAAGSAFDLNAPPFRTLPPAPGVQPFLGLPDAEVFGLRVTPQAGMAGLALFIFAGWRMALVAAVLYVVYLMNQGVQGQPPQQHPAGRRPAGAPAPGQQQQQAGGASGGGGINPAAFLQRYFDGPKPRSQQGAERQGEGAGGGAEPAYGGAPSSAGRGGDVGGGGGFNAFQGRGNKLGGK</sequence>
<keyword evidence="4" id="KW-1185">Reference proteome</keyword>
<name>A0AAD3DFZ9_9CHLO</name>
<accession>A0AAD3DFZ9</accession>
<organism evidence="3 4">
    <name type="scientific">Astrephomene gubernaculifera</name>
    <dbReference type="NCBI Taxonomy" id="47775"/>
    <lineage>
        <taxon>Eukaryota</taxon>
        <taxon>Viridiplantae</taxon>
        <taxon>Chlorophyta</taxon>
        <taxon>core chlorophytes</taxon>
        <taxon>Chlorophyceae</taxon>
        <taxon>CS clade</taxon>
        <taxon>Chlamydomonadales</taxon>
        <taxon>Astrephomenaceae</taxon>
        <taxon>Astrephomene</taxon>
    </lineage>
</organism>